<name>A0ABQ8VYN7_9AGAR</name>
<comment type="subcellular location">
    <subcellularLocation>
        <location evidence="3">Endosome</location>
        <location evidence="3">Multivesicular body membrane</location>
        <topology evidence="3">Single-pass type II membrane protein</topology>
    </subcellularLocation>
    <subcellularLocation>
        <location evidence="2">Prevacuolar compartment membrane</location>
        <topology evidence="2">Single-pass type II membrane protein</topology>
    </subcellularLocation>
</comment>
<protein>
    <recommendedName>
        <fullName evidence="6">triacylglycerol lipase</fullName>
        <ecNumber evidence="6">3.1.1.3</ecNumber>
    </recommendedName>
    <alternativeName>
        <fullName evidence="18">Autophagy-related protein 15</fullName>
    </alternativeName>
</protein>
<evidence type="ECO:0000256" key="14">
    <source>
        <dbReference type="ARBA" id="ARBA00023098"/>
    </source>
</evidence>
<keyword evidence="13" id="KW-0072">Autophagy</keyword>
<comment type="caution">
    <text evidence="21">The sequence shown here is derived from an EMBL/GenBank/DDBJ whole genome shotgun (WGS) entry which is preliminary data.</text>
</comment>
<feature type="compositionally biased region" description="Basic and acidic residues" evidence="19">
    <location>
        <begin position="471"/>
        <end position="483"/>
    </location>
</feature>
<evidence type="ECO:0000256" key="16">
    <source>
        <dbReference type="ARBA" id="ARBA00023180"/>
    </source>
</evidence>
<evidence type="ECO:0000256" key="8">
    <source>
        <dbReference type="ARBA" id="ARBA00022753"/>
    </source>
</evidence>
<evidence type="ECO:0000256" key="11">
    <source>
        <dbReference type="ARBA" id="ARBA00022968"/>
    </source>
</evidence>
<evidence type="ECO:0000313" key="22">
    <source>
        <dbReference type="Proteomes" id="UP001150217"/>
    </source>
</evidence>
<dbReference type="InterPro" id="IPR002921">
    <property type="entry name" value="Fungal_lipase-type"/>
</dbReference>
<dbReference type="CDD" id="cd00519">
    <property type="entry name" value="Lipase_3"/>
    <property type="match status" value="1"/>
</dbReference>
<evidence type="ECO:0000256" key="3">
    <source>
        <dbReference type="ARBA" id="ARBA00004343"/>
    </source>
</evidence>
<evidence type="ECO:0000256" key="19">
    <source>
        <dbReference type="SAM" id="MobiDB-lite"/>
    </source>
</evidence>
<feature type="compositionally biased region" description="Acidic residues" evidence="19">
    <location>
        <begin position="460"/>
        <end position="470"/>
    </location>
</feature>
<evidence type="ECO:0000256" key="9">
    <source>
        <dbReference type="ARBA" id="ARBA00022801"/>
    </source>
</evidence>
<keyword evidence="9 21" id="KW-0378">Hydrolase</keyword>
<accession>A0ABQ8VYN7</accession>
<evidence type="ECO:0000313" key="21">
    <source>
        <dbReference type="EMBL" id="KAJ4501499.1"/>
    </source>
</evidence>
<comment type="catalytic activity">
    <reaction evidence="1">
        <text>a triacylglycerol + H2O = a diacylglycerol + a fatty acid + H(+)</text>
        <dbReference type="Rhea" id="RHEA:12044"/>
        <dbReference type="ChEBI" id="CHEBI:15377"/>
        <dbReference type="ChEBI" id="CHEBI:15378"/>
        <dbReference type="ChEBI" id="CHEBI:17855"/>
        <dbReference type="ChEBI" id="CHEBI:18035"/>
        <dbReference type="ChEBI" id="CHEBI:28868"/>
        <dbReference type="EC" id="3.1.1.3"/>
    </reaction>
</comment>
<evidence type="ECO:0000256" key="13">
    <source>
        <dbReference type="ARBA" id="ARBA00023006"/>
    </source>
</evidence>
<evidence type="ECO:0000256" key="7">
    <source>
        <dbReference type="ARBA" id="ARBA00022692"/>
    </source>
</evidence>
<keyword evidence="16" id="KW-0325">Glycoprotein</keyword>
<gene>
    <name evidence="21" type="ORF">C8R41DRAFT_189</name>
</gene>
<keyword evidence="11" id="KW-0735">Signal-anchor</keyword>
<evidence type="ECO:0000256" key="18">
    <source>
        <dbReference type="ARBA" id="ARBA00029828"/>
    </source>
</evidence>
<keyword evidence="7" id="KW-0812">Transmembrane</keyword>
<dbReference type="PANTHER" id="PTHR47175:SF2">
    <property type="entry name" value="LIPASE ATG15-RELATED"/>
    <property type="match status" value="1"/>
</dbReference>
<sequence>MLQPLESSIHIRSFNLLLITILLFAFFSAPSVSVLVNAQSQSNLKTLRRNQVSFTHQHEIIPQPGHLSSEEALQYASRASIDNHFLPTTTLQSDPGLGLNLKTRPTAVYRPRSLDAFHEARLANKARHTGSDRTGIKSEIEARVRKDNVGGSDGLDEVDVSWDIFHLDGPDVRDIHTLAQLARMSGNAYVLGPNGKNWYELDGAWNISFPFGYEDAQDGFRGHVFLSSDNSTIVLAIKGTTLQGPTSKKDKFNDNLLFSCCCARVDFSWIFHQVCDCYSGSWKCDNTCLSNALVEDSMFYTIGVNLVNDLRTLYPSANLWLVGHSLGGALASLLGSTFGLPAVAFESPGERLAAERLGLPMPTAPIGPTASQMSSSEESSIIPSLSPVVHAYHTADPIPQGTCTGPFSPCSQAGYALETHCHLGKSIVFDTVTEFGWRVDIRRHPIREVVGVMETWSQEEMSEEAEDEEEYWRKANGMEERKTRSNNGKRSRSRQVPEAKEEIDCVDCFKWEFGSEFKDKSFEASACGS</sequence>
<comment type="function">
    <text evidence="17">Lipase which is essential for lysis of subvacuolar cytoplasm to vacuole targeted bodies and intravacuolar autophagic bodies. Involved in the lysis of intravacuolar multivesicular body (MVB) vesicles. The intravacuolar membrane disintegration by ATG15 is critical to life span extension.</text>
</comment>
<organism evidence="21 22">
    <name type="scientific">Lentinula lateritia</name>
    <dbReference type="NCBI Taxonomy" id="40482"/>
    <lineage>
        <taxon>Eukaryota</taxon>
        <taxon>Fungi</taxon>
        <taxon>Dikarya</taxon>
        <taxon>Basidiomycota</taxon>
        <taxon>Agaricomycotina</taxon>
        <taxon>Agaricomycetes</taxon>
        <taxon>Agaricomycetidae</taxon>
        <taxon>Agaricales</taxon>
        <taxon>Marasmiineae</taxon>
        <taxon>Omphalotaceae</taxon>
        <taxon>Lentinula</taxon>
    </lineage>
</organism>
<keyword evidence="12" id="KW-1133">Transmembrane helix</keyword>
<reference evidence="21" key="1">
    <citation type="submission" date="2022-08" db="EMBL/GenBank/DDBJ databases">
        <title>A Global Phylogenomic Analysis of the Shiitake Genus Lentinula.</title>
        <authorList>
            <consortium name="DOE Joint Genome Institute"/>
            <person name="Sierra-Patev S."/>
            <person name="Min B."/>
            <person name="Naranjo-Ortiz M."/>
            <person name="Looney B."/>
            <person name="Konkel Z."/>
            <person name="Slot J.C."/>
            <person name="Sakamoto Y."/>
            <person name="Steenwyk J.L."/>
            <person name="Rokas A."/>
            <person name="Carro J."/>
            <person name="Camarero S."/>
            <person name="Ferreira P."/>
            <person name="Molpeceres G."/>
            <person name="Ruiz-Duenas F.J."/>
            <person name="Serrano A."/>
            <person name="Henrissat B."/>
            <person name="Drula E."/>
            <person name="Hughes K.W."/>
            <person name="Mata J.L."/>
            <person name="Ishikawa N.K."/>
            <person name="Vargas-Isla R."/>
            <person name="Ushijima S."/>
            <person name="Smith C.A."/>
            <person name="Ahrendt S."/>
            <person name="Andreopoulos W."/>
            <person name="He G."/>
            <person name="Labutti K."/>
            <person name="Lipzen A."/>
            <person name="Ng V."/>
            <person name="Riley R."/>
            <person name="Sandor L."/>
            <person name="Barry K."/>
            <person name="Martinez A.T."/>
            <person name="Xiao Y."/>
            <person name="Gibbons J.G."/>
            <person name="Terashima K."/>
            <person name="Grigoriev I.V."/>
            <person name="Hibbett D.S."/>
        </authorList>
    </citation>
    <scope>NUCLEOTIDE SEQUENCE</scope>
    <source>
        <strain evidence="21">RHP3577 ss4</strain>
    </source>
</reference>
<dbReference type="SUPFAM" id="SSF53474">
    <property type="entry name" value="alpha/beta-Hydrolases"/>
    <property type="match status" value="1"/>
</dbReference>
<feature type="region of interest" description="Disordered" evidence="19">
    <location>
        <begin position="460"/>
        <end position="501"/>
    </location>
</feature>
<evidence type="ECO:0000256" key="15">
    <source>
        <dbReference type="ARBA" id="ARBA00023136"/>
    </source>
</evidence>
<keyword evidence="14" id="KW-0443">Lipid metabolism</keyword>
<dbReference type="GO" id="GO:0016787">
    <property type="term" value="F:hydrolase activity"/>
    <property type="evidence" value="ECO:0007669"/>
    <property type="project" value="UniProtKB-KW"/>
</dbReference>
<evidence type="ECO:0000256" key="1">
    <source>
        <dbReference type="ARBA" id="ARBA00001024"/>
    </source>
</evidence>
<dbReference type="Proteomes" id="UP001150217">
    <property type="component" value="Unassembled WGS sequence"/>
</dbReference>
<feature type="domain" description="Fungal lipase-type" evidence="20">
    <location>
        <begin position="307"/>
        <end position="336"/>
    </location>
</feature>
<proteinExistence type="inferred from homology"/>
<keyword evidence="8" id="KW-0967">Endosome</keyword>
<evidence type="ECO:0000256" key="12">
    <source>
        <dbReference type="ARBA" id="ARBA00022989"/>
    </source>
</evidence>
<evidence type="ECO:0000256" key="17">
    <source>
        <dbReference type="ARBA" id="ARBA00024663"/>
    </source>
</evidence>
<evidence type="ECO:0000256" key="5">
    <source>
        <dbReference type="ARBA" id="ARBA00011137"/>
    </source>
</evidence>
<keyword evidence="10" id="KW-0442">Lipid degradation</keyword>
<keyword evidence="15" id="KW-0472">Membrane</keyword>
<dbReference type="Pfam" id="PF01764">
    <property type="entry name" value="Lipase_3"/>
    <property type="match status" value="1"/>
</dbReference>
<dbReference type="Gene3D" id="3.40.50.1820">
    <property type="entry name" value="alpha/beta hydrolase"/>
    <property type="match status" value="1"/>
</dbReference>
<evidence type="ECO:0000256" key="2">
    <source>
        <dbReference type="ARBA" id="ARBA00004270"/>
    </source>
</evidence>
<dbReference type="InterPro" id="IPR050805">
    <property type="entry name" value="ATG15_Lipase"/>
</dbReference>
<evidence type="ECO:0000256" key="6">
    <source>
        <dbReference type="ARBA" id="ARBA00013279"/>
    </source>
</evidence>
<dbReference type="InterPro" id="IPR029058">
    <property type="entry name" value="AB_hydrolase_fold"/>
</dbReference>
<dbReference type="EC" id="3.1.1.3" evidence="6"/>
<evidence type="ECO:0000259" key="20">
    <source>
        <dbReference type="Pfam" id="PF01764"/>
    </source>
</evidence>
<dbReference type="PANTHER" id="PTHR47175">
    <property type="entry name" value="LIPASE ATG15-RELATED"/>
    <property type="match status" value="1"/>
</dbReference>
<comment type="similarity">
    <text evidence="4">Belongs to the AB hydrolase superfamily. Lipase family.</text>
</comment>
<evidence type="ECO:0000256" key="10">
    <source>
        <dbReference type="ARBA" id="ARBA00022963"/>
    </source>
</evidence>
<dbReference type="EMBL" id="JANVFT010000001">
    <property type="protein sequence ID" value="KAJ4501499.1"/>
    <property type="molecule type" value="Genomic_DNA"/>
</dbReference>
<keyword evidence="22" id="KW-1185">Reference proteome</keyword>
<evidence type="ECO:0000256" key="4">
    <source>
        <dbReference type="ARBA" id="ARBA00010701"/>
    </source>
</evidence>
<comment type="subunit">
    <text evidence="5">Binds to both phosphatidylinositol (PI) and phosphatidylinositol 3,5-bisphosphate (PIP2).</text>
</comment>